<dbReference type="Proteomes" id="UP000887565">
    <property type="component" value="Unplaced"/>
</dbReference>
<dbReference type="AlphaFoldDB" id="A0A915L6A6"/>
<accession>A0A915L6A6</accession>
<proteinExistence type="predicted"/>
<sequence>MIRGALCLAAATVAIIGGPGRIARVAKKQRGSMAGAIGGNIVLGSEGTTSIDMDWSTVLSSASIAVGWTGVDSSISTGARVDISSSVSFKKSVICVAVALR</sequence>
<protein>
    <submittedName>
        <fullName evidence="2">Uncharacterized protein</fullName>
    </submittedName>
</protein>
<reference evidence="2" key="1">
    <citation type="submission" date="2022-11" db="UniProtKB">
        <authorList>
            <consortium name="WormBaseParasite"/>
        </authorList>
    </citation>
    <scope>IDENTIFICATION</scope>
</reference>
<organism evidence="1 2">
    <name type="scientific">Romanomermis culicivorax</name>
    <name type="common">Nematode worm</name>
    <dbReference type="NCBI Taxonomy" id="13658"/>
    <lineage>
        <taxon>Eukaryota</taxon>
        <taxon>Metazoa</taxon>
        <taxon>Ecdysozoa</taxon>
        <taxon>Nematoda</taxon>
        <taxon>Enoplea</taxon>
        <taxon>Dorylaimia</taxon>
        <taxon>Mermithida</taxon>
        <taxon>Mermithoidea</taxon>
        <taxon>Mermithidae</taxon>
        <taxon>Romanomermis</taxon>
    </lineage>
</organism>
<name>A0A915L6A6_ROMCU</name>
<dbReference type="WBParaSite" id="nRc.2.0.1.t45315-RA">
    <property type="protein sequence ID" value="nRc.2.0.1.t45315-RA"/>
    <property type="gene ID" value="nRc.2.0.1.g45315"/>
</dbReference>
<keyword evidence="1" id="KW-1185">Reference proteome</keyword>
<evidence type="ECO:0000313" key="1">
    <source>
        <dbReference type="Proteomes" id="UP000887565"/>
    </source>
</evidence>
<evidence type="ECO:0000313" key="2">
    <source>
        <dbReference type="WBParaSite" id="nRc.2.0.1.t45315-RA"/>
    </source>
</evidence>